<dbReference type="Proteomes" id="UP000053144">
    <property type="component" value="Chromosome 7"/>
</dbReference>
<organism evidence="2 3">
    <name type="scientific">Phaseolus angularis</name>
    <name type="common">Azuki bean</name>
    <name type="synonym">Vigna angularis</name>
    <dbReference type="NCBI Taxonomy" id="3914"/>
    <lineage>
        <taxon>Eukaryota</taxon>
        <taxon>Viridiplantae</taxon>
        <taxon>Streptophyta</taxon>
        <taxon>Embryophyta</taxon>
        <taxon>Tracheophyta</taxon>
        <taxon>Spermatophyta</taxon>
        <taxon>Magnoliopsida</taxon>
        <taxon>eudicotyledons</taxon>
        <taxon>Gunneridae</taxon>
        <taxon>Pentapetalae</taxon>
        <taxon>rosids</taxon>
        <taxon>fabids</taxon>
        <taxon>Fabales</taxon>
        <taxon>Fabaceae</taxon>
        <taxon>Papilionoideae</taxon>
        <taxon>50 kb inversion clade</taxon>
        <taxon>NPAAA clade</taxon>
        <taxon>indigoferoid/millettioid clade</taxon>
        <taxon>Phaseoleae</taxon>
        <taxon>Vigna</taxon>
    </lineage>
</organism>
<feature type="region of interest" description="Disordered" evidence="1">
    <location>
        <begin position="1"/>
        <end position="45"/>
    </location>
</feature>
<gene>
    <name evidence="2" type="ORF">LR48_Vigan07g005800</name>
</gene>
<dbReference type="AlphaFoldDB" id="A0A0L9UUY6"/>
<feature type="compositionally biased region" description="Basic and acidic residues" evidence="1">
    <location>
        <begin position="17"/>
        <end position="27"/>
    </location>
</feature>
<evidence type="ECO:0000256" key="1">
    <source>
        <dbReference type="SAM" id="MobiDB-lite"/>
    </source>
</evidence>
<accession>A0A0L9UUY6</accession>
<name>A0A0L9UUY6_PHAAN</name>
<proteinExistence type="predicted"/>
<dbReference type="Gramene" id="KOM46354">
    <property type="protein sequence ID" value="KOM46354"/>
    <property type="gene ID" value="LR48_Vigan07g005800"/>
</dbReference>
<reference evidence="3" key="1">
    <citation type="journal article" date="2015" name="Proc. Natl. Acad. Sci. U.S.A.">
        <title>Genome sequencing of adzuki bean (Vigna angularis) provides insight into high starch and low fat accumulation and domestication.</title>
        <authorList>
            <person name="Yang K."/>
            <person name="Tian Z."/>
            <person name="Chen C."/>
            <person name="Luo L."/>
            <person name="Zhao B."/>
            <person name="Wang Z."/>
            <person name="Yu L."/>
            <person name="Li Y."/>
            <person name="Sun Y."/>
            <person name="Li W."/>
            <person name="Chen Y."/>
            <person name="Li Y."/>
            <person name="Zhang Y."/>
            <person name="Ai D."/>
            <person name="Zhao J."/>
            <person name="Shang C."/>
            <person name="Ma Y."/>
            <person name="Wu B."/>
            <person name="Wang M."/>
            <person name="Gao L."/>
            <person name="Sun D."/>
            <person name="Zhang P."/>
            <person name="Guo F."/>
            <person name="Wang W."/>
            <person name="Li Y."/>
            <person name="Wang J."/>
            <person name="Varshney R.K."/>
            <person name="Wang J."/>
            <person name="Ling H.Q."/>
            <person name="Wan P."/>
        </authorList>
    </citation>
    <scope>NUCLEOTIDE SEQUENCE</scope>
    <source>
        <strain evidence="3">cv. Jingnong 6</strain>
    </source>
</reference>
<evidence type="ECO:0000313" key="3">
    <source>
        <dbReference type="Proteomes" id="UP000053144"/>
    </source>
</evidence>
<dbReference type="EMBL" id="CM003377">
    <property type="protein sequence ID" value="KOM46354.1"/>
    <property type="molecule type" value="Genomic_DNA"/>
</dbReference>
<sequence length="106" mass="12003">MVSNTDPYKMGLTSKKKGTERCPERRTSPHSVHTRYVPKGHSYGYSSPPKYPLNDSPRFPHILPFQCLLPMCSLSGSTLLSPFPPLLDTIHPFHMLAGLIHWTHSF</sequence>
<protein>
    <submittedName>
        <fullName evidence="2">Uncharacterized protein</fullName>
    </submittedName>
</protein>
<evidence type="ECO:0000313" key="2">
    <source>
        <dbReference type="EMBL" id="KOM46354.1"/>
    </source>
</evidence>